<dbReference type="Gene3D" id="3.40.50.620">
    <property type="entry name" value="HUPs"/>
    <property type="match status" value="1"/>
</dbReference>
<dbReference type="RefSeq" id="WP_089779531.1">
    <property type="nucleotide sequence ID" value="NZ_CABLRR010000002.1"/>
</dbReference>
<dbReference type="SUPFAM" id="SSF52402">
    <property type="entry name" value="Adenine nucleotide alpha hydrolases-like"/>
    <property type="match status" value="1"/>
</dbReference>
<evidence type="ECO:0000259" key="2">
    <source>
        <dbReference type="Pfam" id="PF00582"/>
    </source>
</evidence>
<dbReference type="Pfam" id="PF00582">
    <property type="entry name" value="Usp"/>
    <property type="match status" value="1"/>
</dbReference>
<dbReference type="AlphaFoldDB" id="A0A0D6JU18"/>
<evidence type="ECO:0000313" key="3">
    <source>
        <dbReference type="EMBL" id="CQR51156.1"/>
    </source>
</evidence>
<dbReference type="Proteomes" id="UP000198902">
    <property type="component" value="Unassembled WGS sequence"/>
</dbReference>
<dbReference type="PRINTS" id="PR01438">
    <property type="entry name" value="UNVRSLSTRESS"/>
</dbReference>
<gene>
    <name evidence="3" type="ORF">BN996_02593</name>
</gene>
<dbReference type="InterPro" id="IPR006016">
    <property type="entry name" value="UspA"/>
</dbReference>
<comment type="similarity">
    <text evidence="1">Belongs to the universal stress protein A family.</text>
</comment>
<keyword evidence="4" id="KW-1185">Reference proteome</keyword>
<evidence type="ECO:0000313" key="4">
    <source>
        <dbReference type="Proteomes" id="UP000198902"/>
    </source>
</evidence>
<feature type="domain" description="UspA" evidence="2">
    <location>
        <begin position="2"/>
        <end position="149"/>
    </location>
</feature>
<evidence type="ECO:0000256" key="1">
    <source>
        <dbReference type="ARBA" id="ARBA00008791"/>
    </source>
</evidence>
<dbReference type="EMBL" id="CSTE01000002">
    <property type="protein sequence ID" value="CQR51156.1"/>
    <property type="molecule type" value="Genomic_DNA"/>
</dbReference>
<protein>
    <submittedName>
        <fullName evidence="3">Putative universal stress protein</fullName>
    </submittedName>
</protein>
<accession>A0A0D6JU18</accession>
<dbReference type="PANTHER" id="PTHR46268">
    <property type="entry name" value="STRESS RESPONSE PROTEIN NHAX"/>
    <property type="match status" value="1"/>
</dbReference>
<name>A0A0D6JU18_9EURY</name>
<dbReference type="PANTHER" id="PTHR46268:SF6">
    <property type="entry name" value="UNIVERSAL STRESS PROTEIN UP12"/>
    <property type="match status" value="1"/>
</dbReference>
<dbReference type="OrthoDB" id="14880at2157"/>
<dbReference type="InterPro" id="IPR014729">
    <property type="entry name" value="Rossmann-like_a/b/a_fold"/>
</dbReference>
<dbReference type="CDD" id="cd00293">
    <property type="entry name" value="USP-like"/>
    <property type="match status" value="1"/>
</dbReference>
<organism evidence="3 4">
    <name type="scientific">Haloferax massiliensis</name>
    <dbReference type="NCBI Taxonomy" id="1476858"/>
    <lineage>
        <taxon>Archaea</taxon>
        <taxon>Methanobacteriati</taxon>
        <taxon>Methanobacteriota</taxon>
        <taxon>Stenosarchaea group</taxon>
        <taxon>Halobacteria</taxon>
        <taxon>Halobacteriales</taxon>
        <taxon>Haloferacaceae</taxon>
        <taxon>Haloferax</taxon>
    </lineage>
</organism>
<reference evidence="4" key="1">
    <citation type="submission" date="2015-03" db="EMBL/GenBank/DDBJ databases">
        <authorList>
            <person name="Urmite Genomes"/>
        </authorList>
    </citation>
    <scope>NUCLEOTIDE SEQUENCE [LARGE SCALE GENOMIC DNA]</scope>
    <source>
        <strain evidence="4">Arc-Hr</strain>
    </source>
</reference>
<dbReference type="InterPro" id="IPR006015">
    <property type="entry name" value="Universal_stress_UspA"/>
</dbReference>
<proteinExistence type="inferred from homology"/>
<sequence length="149" mass="15421">MNFVVAVDGSAAADRALDHALSMLEPLGATVTVVHAVEPQVLVEGGEEPVAGVARTGDRIVAESLEDAESRAERVLQAAAERAADAGVEATAELLYGDPVEAIPAYADEADADGIFVGHRGLSKRYEGLVGSVAKELVERASCPVTVVR</sequence>